<keyword evidence="10" id="KW-0238">DNA-binding</keyword>
<dbReference type="Gene3D" id="3.30.70.270">
    <property type="match status" value="1"/>
</dbReference>
<dbReference type="Gene3D" id="3.30.1490.100">
    <property type="entry name" value="DNA polymerase, Y-family, little finger domain"/>
    <property type="match status" value="1"/>
</dbReference>
<dbReference type="GO" id="GO:0006281">
    <property type="term" value="P:DNA repair"/>
    <property type="evidence" value="ECO:0007669"/>
    <property type="project" value="UniProtKB-KW"/>
</dbReference>
<dbReference type="GO" id="GO:0005634">
    <property type="term" value="C:nucleus"/>
    <property type="evidence" value="ECO:0007669"/>
    <property type="project" value="UniProtKB-SubCell"/>
</dbReference>
<evidence type="ECO:0000256" key="1">
    <source>
        <dbReference type="ARBA" id="ARBA00004123"/>
    </source>
</evidence>
<evidence type="ECO:0000256" key="8">
    <source>
        <dbReference type="ARBA" id="ARBA00022763"/>
    </source>
</evidence>
<dbReference type="PANTHER" id="PTHR45990:SF1">
    <property type="entry name" value="DNA REPAIR PROTEIN REV1"/>
    <property type="match status" value="1"/>
</dbReference>
<evidence type="ECO:0000256" key="2">
    <source>
        <dbReference type="ARBA" id="ARBA00010945"/>
    </source>
</evidence>
<evidence type="ECO:0000256" key="4">
    <source>
        <dbReference type="ARBA" id="ARBA00022634"/>
    </source>
</evidence>
<reference evidence="15 16" key="1">
    <citation type="journal article" date="2018" name="G3 (Bethesda)">
        <title>Phylogenetic and Phylogenomic Definition of Rhizopus Species.</title>
        <authorList>
            <person name="Gryganskyi A.P."/>
            <person name="Golan J."/>
            <person name="Dolatabadi S."/>
            <person name="Mondo S."/>
            <person name="Robb S."/>
            <person name="Idnurm A."/>
            <person name="Muszewska A."/>
            <person name="Steczkiewicz K."/>
            <person name="Masonjones S."/>
            <person name="Liao H.L."/>
            <person name="Gajdeczka M.T."/>
            <person name="Anike F."/>
            <person name="Vuek A."/>
            <person name="Anishchenko I.M."/>
            <person name="Voigt K."/>
            <person name="de Hoog G.S."/>
            <person name="Smith M.E."/>
            <person name="Heitman J."/>
            <person name="Vilgalys R."/>
            <person name="Stajich J.E."/>
        </authorList>
    </citation>
    <scope>NUCLEOTIDE SEQUENCE [LARGE SCALE GENOMIC DNA]</scope>
    <source>
        <strain evidence="15 16">LSU 92-RS-03</strain>
    </source>
</reference>
<dbReference type="SUPFAM" id="SSF100879">
    <property type="entry name" value="Lesion bypass DNA polymerase (Y-family), little finger domain"/>
    <property type="match status" value="1"/>
</dbReference>
<dbReference type="OrthoDB" id="427711at2759"/>
<evidence type="ECO:0000313" key="15">
    <source>
        <dbReference type="EMBL" id="RCI03008.1"/>
    </source>
</evidence>
<keyword evidence="8" id="KW-0227">DNA damage</keyword>
<dbReference type="Pfam" id="PF21999">
    <property type="entry name" value="IMS_HHH_1"/>
    <property type="match status" value="1"/>
</dbReference>
<comment type="subcellular location">
    <subcellularLocation>
        <location evidence="1">Nucleus</location>
    </subcellularLocation>
</comment>
<dbReference type="GO" id="GO:0046872">
    <property type="term" value="F:metal ion binding"/>
    <property type="evidence" value="ECO:0007669"/>
    <property type="project" value="UniProtKB-KW"/>
</dbReference>
<comment type="caution">
    <text evidence="15">The sequence shown here is derived from an EMBL/GenBank/DDBJ whole genome shotgun (WGS) entry which is preliminary data.</text>
</comment>
<feature type="domain" description="UmuC" evidence="14">
    <location>
        <begin position="1"/>
        <end position="146"/>
    </location>
</feature>
<dbReference type="GO" id="GO:0070987">
    <property type="term" value="P:error-free translesion synthesis"/>
    <property type="evidence" value="ECO:0007669"/>
    <property type="project" value="UniProtKB-ARBA"/>
</dbReference>
<dbReference type="InterPro" id="IPR001126">
    <property type="entry name" value="UmuC"/>
</dbReference>
<keyword evidence="4" id="KW-0237">DNA synthesis</keyword>
<accession>A0A367KLG8</accession>
<evidence type="ECO:0000256" key="12">
    <source>
        <dbReference type="ARBA" id="ARBA00023242"/>
    </source>
</evidence>
<comment type="similarity">
    <text evidence="2">Belongs to the DNA polymerase type-Y family.</text>
</comment>
<dbReference type="InterPro" id="IPR043502">
    <property type="entry name" value="DNA/RNA_pol_sf"/>
</dbReference>
<dbReference type="Gene3D" id="3.40.1170.60">
    <property type="match status" value="1"/>
</dbReference>
<keyword evidence="12" id="KW-0539">Nucleus</keyword>
<keyword evidence="16" id="KW-1185">Reference proteome</keyword>
<feature type="non-terminal residue" evidence="15">
    <location>
        <position position="1"/>
    </location>
</feature>
<evidence type="ECO:0000256" key="7">
    <source>
        <dbReference type="ARBA" id="ARBA00022723"/>
    </source>
</evidence>
<keyword evidence="7" id="KW-0479">Metal-binding</keyword>
<dbReference type="Pfam" id="PF00817">
    <property type="entry name" value="IMS"/>
    <property type="match status" value="1"/>
</dbReference>
<name>A0A367KLG8_RHIST</name>
<sequence>SCNYIARSFGVCNGMMIQQAKALCPALQIIPYEFEKYKSISEKFYRILFQYADEIEAVSVDEALIEVGSHINELYQGEEDALALRIRDEVRLTTGCEASVGIGPNILLARMSTKKAKPANSFYCKSKEDIEELLSSQRVIDLPGVGYAIEEKLANMNVETIPDLRDIPLHELKSKLGPKLGQTLYNFSRGIDDRPLAVSQERQSVSAEVNWGVRFENGEKEKAFVYDLCKEVSDRLKKYNKRGKTITVKVLKRQEGAGEPVKHLGHGHVDSFSKSYTLNDYTDQMDVINKHAYSMLKSFRFNCVDIRGFGIQITKLDNQNKMEVDQGRLKYRRLNPEDDAKPKGPTFTDKNKESMSVDPDVYSELPESVQRELSSNYHLVFHKEETIVPTIQQNSQLPELPPWSQLDPMSLLALPGTMREQVLKAYSEKNNPSWQDRPSDDTTIEKENSIALAKNFEPSKTISTSITTTTKRSSLRVWNEIPPEICKKVHKKDEVEVDKPIPKVNLKKSSKVK</sequence>
<evidence type="ECO:0000256" key="5">
    <source>
        <dbReference type="ARBA" id="ARBA00022679"/>
    </source>
</evidence>
<dbReference type="Pfam" id="PF11799">
    <property type="entry name" value="IMS_C"/>
    <property type="match status" value="1"/>
</dbReference>
<keyword evidence="5 15" id="KW-0808">Transferase</keyword>
<dbReference type="Proteomes" id="UP000253551">
    <property type="component" value="Unassembled WGS sequence"/>
</dbReference>
<dbReference type="GO" id="GO:0003684">
    <property type="term" value="F:damaged DNA binding"/>
    <property type="evidence" value="ECO:0007669"/>
    <property type="project" value="InterPro"/>
</dbReference>
<dbReference type="GO" id="GO:0042276">
    <property type="term" value="P:error-prone translesion synthesis"/>
    <property type="evidence" value="ECO:0007669"/>
    <property type="project" value="TreeGrafter"/>
</dbReference>
<dbReference type="PANTHER" id="PTHR45990">
    <property type="entry name" value="DNA REPAIR PROTEIN REV1"/>
    <property type="match status" value="1"/>
</dbReference>
<dbReference type="PROSITE" id="PS50173">
    <property type="entry name" value="UMUC"/>
    <property type="match status" value="1"/>
</dbReference>
<dbReference type="AlphaFoldDB" id="A0A367KLG8"/>
<evidence type="ECO:0000256" key="11">
    <source>
        <dbReference type="ARBA" id="ARBA00023204"/>
    </source>
</evidence>
<dbReference type="EMBL" id="PJQM01001178">
    <property type="protein sequence ID" value="RCI03008.1"/>
    <property type="molecule type" value="Genomic_DNA"/>
</dbReference>
<dbReference type="InterPro" id="IPR036775">
    <property type="entry name" value="DNA_pol_Y-fam_lit_finger_sf"/>
</dbReference>
<proteinExistence type="inferred from homology"/>
<gene>
    <name evidence="15" type="primary">REV1_1</name>
    <name evidence="15" type="ORF">CU098_002394</name>
</gene>
<evidence type="ECO:0000256" key="6">
    <source>
        <dbReference type="ARBA" id="ARBA00022695"/>
    </source>
</evidence>
<keyword evidence="11" id="KW-0234">DNA repair</keyword>
<dbReference type="InterPro" id="IPR053848">
    <property type="entry name" value="IMS_HHH_1"/>
</dbReference>
<dbReference type="STRING" id="4846.A0A367KLG8"/>
<dbReference type="InterPro" id="IPR043128">
    <property type="entry name" value="Rev_trsase/Diguanyl_cyclase"/>
</dbReference>
<organism evidence="15 16">
    <name type="scientific">Rhizopus stolonifer</name>
    <name type="common">Rhizopus nigricans</name>
    <dbReference type="NCBI Taxonomy" id="4846"/>
    <lineage>
        <taxon>Eukaryota</taxon>
        <taxon>Fungi</taxon>
        <taxon>Fungi incertae sedis</taxon>
        <taxon>Mucoromycota</taxon>
        <taxon>Mucoromycotina</taxon>
        <taxon>Mucoromycetes</taxon>
        <taxon>Mucorales</taxon>
        <taxon>Mucorineae</taxon>
        <taxon>Rhizopodaceae</taxon>
        <taxon>Rhizopus</taxon>
    </lineage>
</organism>
<evidence type="ECO:0000256" key="9">
    <source>
        <dbReference type="ARBA" id="ARBA00022842"/>
    </source>
</evidence>
<keyword evidence="6" id="KW-0548">Nucleotidyltransferase</keyword>
<keyword evidence="9" id="KW-0460">Magnesium</keyword>
<dbReference type="GO" id="GO:0003887">
    <property type="term" value="F:DNA-directed DNA polymerase activity"/>
    <property type="evidence" value="ECO:0007669"/>
    <property type="project" value="InterPro"/>
</dbReference>
<feature type="region of interest" description="Disordered" evidence="13">
    <location>
        <begin position="334"/>
        <end position="357"/>
    </location>
</feature>
<evidence type="ECO:0000313" key="16">
    <source>
        <dbReference type="Proteomes" id="UP000253551"/>
    </source>
</evidence>
<evidence type="ECO:0000259" key="14">
    <source>
        <dbReference type="PROSITE" id="PS50173"/>
    </source>
</evidence>
<dbReference type="Gene3D" id="1.10.150.20">
    <property type="entry name" value="5' to 3' exonuclease, C-terminal subdomain"/>
    <property type="match status" value="1"/>
</dbReference>
<evidence type="ECO:0000256" key="3">
    <source>
        <dbReference type="ARBA" id="ARBA00020399"/>
    </source>
</evidence>
<dbReference type="SUPFAM" id="SSF56672">
    <property type="entry name" value="DNA/RNA polymerases"/>
    <property type="match status" value="1"/>
</dbReference>
<dbReference type="Gene3D" id="6.10.250.1630">
    <property type="match status" value="1"/>
</dbReference>
<dbReference type="GO" id="GO:0017125">
    <property type="term" value="F:deoxycytidyl transferase activity"/>
    <property type="evidence" value="ECO:0007669"/>
    <property type="project" value="TreeGrafter"/>
</dbReference>
<evidence type="ECO:0000256" key="10">
    <source>
        <dbReference type="ARBA" id="ARBA00023125"/>
    </source>
</evidence>
<protein>
    <recommendedName>
        <fullName evidence="3">DNA repair protein REV1</fullName>
    </recommendedName>
</protein>
<dbReference type="InterPro" id="IPR017961">
    <property type="entry name" value="DNA_pol_Y-fam_little_finger"/>
</dbReference>
<evidence type="ECO:0000256" key="13">
    <source>
        <dbReference type="SAM" id="MobiDB-lite"/>
    </source>
</evidence>
<dbReference type="FunFam" id="3.30.1490.100:FF:000001">
    <property type="entry name" value="DNA repair protein REV1"/>
    <property type="match status" value="1"/>
</dbReference>